<reference evidence="1" key="1">
    <citation type="submission" date="2023-07" db="EMBL/GenBank/DDBJ databases">
        <title>draft genome sequence of fig (Ficus carica).</title>
        <authorList>
            <person name="Takahashi T."/>
            <person name="Nishimura K."/>
        </authorList>
    </citation>
    <scope>NUCLEOTIDE SEQUENCE</scope>
</reference>
<sequence>MANETTVKLEKVMLTWCVTDIGKTCVTWRDTKDGETGVPIWEEADFISAGIKYYAKRGSEAQGFVGNV</sequence>
<gene>
    <name evidence="1" type="ORF">TIFTF001_028784</name>
</gene>
<comment type="caution">
    <text evidence="1">The sequence shown here is derived from an EMBL/GenBank/DDBJ whole genome shotgun (WGS) entry which is preliminary data.</text>
</comment>
<organism evidence="1 2">
    <name type="scientific">Ficus carica</name>
    <name type="common">Common fig</name>
    <dbReference type="NCBI Taxonomy" id="3494"/>
    <lineage>
        <taxon>Eukaryota</taxon>
        <taxon>Viridiplantae</taxon>
        <taxon>Streptophyta</taxon>
        <taxon>Embryophyta</taxon>
        <taxon>Tracheophyta</taxon>
        <taxon>Spermatophyta</taxon>
        <taxon>Magnoliopsida</taxon>
        <taxon>eudicotyledons</taxon>
        <taxon>Gunneridae</taxon>
        <taxon>Pentapetalae</taxon>
        <taxon>rosids</taxon>
        <taxon>fabids</taxon>
        <taxon>Rosales</taxon>
        <taxon>Moraceae</taxon>
        <taxon>Ficeae</taxon>
        <taxon>Ficus</taxon>
    </lineage>
</organism>
<accession>A0AA88IX22</accession>
<evidence type="ECO:0000313" key="1">
    <source>
        <dbReference type="EMBL" id="GMN59688.1"/>
    </source>
</evidence>
<name>A0AA88IX22_FICCA</name>
<dbReference type="Proteomes" id="UP001187192">
    <property type="component" value="Unassembled WGS sequence"/>
</dbReference>
<dbReference type="AlphaFoldDB" id="A0AA88IX22"/>
<proteinExistence type="predicted"/>
<keyword evidence="2" id="KW-1185">Reference proteome</keyword>
<protein>
    <submittedName>
        <fullName evidence="1">Uncharacterized protein</fullName>
    </submittedName>
</protein>
<dbReference type="EMBL" id="BTGU01000090">
    <property type="protein sequence ID" value="GMN59688.1"/>
    <property type="molecule type" value="Genomic_DNA"/>
</dbReference>
<evidence type="ECO:0000313" key="2">
    <source>
        <dbReference type="Proteomes" id="UP001187192"/>
    </source>
</evidence>